<evidence type="ECO:0000313" key="2">
    <source>
        <dbReference type="EMBL" id="PWL09011.1"/>
    </source>
</evidence>
<dbReference type="EMBL" id="LMVN01000029">
    <property type="protein sequence ID" value="PAV06517.1"/>
    <property type="molecule type" value="Genomic_DNA"/>
</dbReference>
<comment type="caution">
    <text evidence="1">The sequence shown here is derived from an EMBL/GenBank/DDBJ whole genome shotgun (WGS) entry which is preliminary data.</text>
</comment>
<reference evidence="2 4" key="1">
    <citation type="submission" date="2016-04" db="EMBL/GenBank/DDBJ databases">
        <title>Genome sequence of Methanosphaera cuniculi DSM 4103.</title>
        <authorList>
            <person name="Poehlein A."/>
            <person name="Seedorf H."/>
            <person name="Daniel R."/>
        </authorList>
    </citation>
    <scope>NUCLEOTIDE SEQUENCE [LARGE SCALE GENOMIC DNA]</scope>
    <source>
        <strain evidence="2 4">DSM 4103</strain>
    </source>
</reference>
<gene>
    <name evidence="1" type="ORF">ASJ82_04675</name>
    <name evidence="2" type="ORF">MSCUN_00720</name>
</gene>
<organism evidence="1 3">
    <name type="scientific">Methanosphaera cuniculi</name>
    <dbReference type="NCBI Taxonomy" id="1077256"/>
    <lineage>
        <taxon>Archaea</taxon>
        <taxon>Methanobacteriati</taxon>
        <taxon>Methanobacteriota</taxon>
        <taxon>Methanomada group</taxon>
        <taxon>Methanobacteria</taxon>
        <taxon>Methanobacteriales</taxon>
        <taxon>Methanobacteriaceae</taxon>
        <taxon>Methanosphaera</taxon>
    </lineage>
</organism>
<dbReference type="InterPro" id="IPR011050">
    <property type="entry name" value="Pectin_lyase_fold/virulence"/>
</dbReference>
<proteinExistence type="predicted"/>
<protein>
    <submittedName>
        <fullName evidence="1">Uncharacterized protein</fullName>
    </submittedName>
</protein>
<dbReference type="SUPFAM" id="SSF51126">
    <property type="entry name" value="Pectin lyase-like"/>
    <property type="match status" value="1"/>
</dbReference>
<name>A0A2A2HAY1_9EURY</name>
<dbReference type="RefSeq" id="WP_095609370.1">
    <property type="nucleotide sequence ID" value="NZ_LMVN01000029.1"/>
</dbReference>
<dbReference type="OrthoDB" id="70713at2157"/>
<accession>A0A2A2HAY1</accession>
<keyword evidence="3" id="KW-1185">Reference proteome</keyword>
<dbReference type="AlphaFoldDB" id="A0A2A2HAY1"/>
<evidence type="ECO:0000313" key="3">
    <source>
        <dbReference type="Proteomes" id="UP000217528"/>
    </source>
</evidence>
<dbReference type="EMBL" id="LWMS01000002">
    <property type="protein sequence ID" value="PWL09011.1"/>
    <property type="molecule type" value="Genomic_DNA"/>
</dbReference>
<dbReference type="Proteomes" id="UP000246004">
    <property type="component" value="Unassembled WGS sequence"/>
</dbReference>
<sequence>MTIYNSTFNNNFATNASVNYNIQYSNLTVNKSQFNHNQAELDGGVNFNANNSDIHLLNSNFTYNNATYGGAVHNNNTGTITLKNSTFMNNGAMYGGVICNYGDGDIIIENSSFLNSNGMYGGVNFNDKGNIYFRNIYSANNTGTYGGENYNHDGFISIENSIFQNNTGRRIGGVNYNFENGIMIIKNSTFKNTQLIPSEGSIGGIDVCGGVNYNYIGAVMNITNSSFINNTSNSSGGVLYNMGDMNINNSIFTNNKAIQNGSAIYNIATLNITNSNFTNNFGVHNESIYTTVNIALTNNTIVNEIPTVIDQNTPLNSPILEVSLNTPVTYTIENNTTTISKNASNIITTTHTFTTNQTITIPINYPSYSANNTNISLIVIPARLNQTINATINTQQTTLNNLTITAILKDQNGNNITQQQRVTIKINGVTQQQLTINNGQLKTVVDTSNFTSKNYTVTIIVSDTTRYNKVEYTQNLEIINRNATINFITNTPEVLGQLVINVTLKDINTSTTEINNGFIIYKINGRTLRNADGSEIRTIVTNSTSQLIFNIPETIGKGTYNITAKYISSYYNRVENITFNLTITPKTIVNSTLTSITTTQKQNTTLNLTIKDEYGNVITGRIYSVVKINSVTYNRTYIEDGKLNVVLNTESFINPKYNITIKTGPSPLYTQAEFNMTLNIVKSDTTQTNKTKNIKTTNITTYNNQQVK</sequence>
<reference evidence="1 3" key="2">
    <citation type="journal article" date="2017" name="BMC Genomics">
        <title>Genomic analysis of methanogenic archaea reveals a shift towards energy conservation.</title>
        <authorList>
            <person name="Gilmore S.P."/>
            <person name="Henske J.K."/>
            <person name="Sexton J.A."/>
            <person name="Solomon K.V."/>
            <person name="Seppala S."/>
            <person name="Yoo J.I."/>
            <person name="Huyett L.M."/>
            <person name="Pressman A."/>
            <person name="Cogan J.Z."/>
            <person name="Kivenson V."/>
            <person name="Peng X."/>
            <person name="Tan Y."/>
            <person name="Valentine D.L."/>
            <person name="O'Malley M.A."/>
        </authorList>
    </citation>
    <scope>NUCLEOTIDE SEQUENCE [LARGE SCALE GENOMIC DNA]</scope>
    <source>
        <strain evidence="1 3">1R-7</strain>
    </source>
</reference>
<evidence type="ECO:0000313" key="4">
    <source>
        <dbReference type="Proteomes" id="UP000246004"/>
    </source>
</evidence>
<dbReference type="Proteomes" id="UP000217528">
    <property type="component" value="Unassembled WGS sequence"/>
</dbReference>
<evidence type="ECO:0000313" key="1">
    <source>
        <dbReference type="EMBL" id="PAV06517.1"/>
    </source>
</evidence>